<sequence length="284" mass="30582">MTPKPLATVLSIAGSDCSSGAGIQADLKSIHANGGYALTVPTALTAQNSQGVQNVFAVPALQVKSQLESLISDYQIGAIKIGMLVNAKTIEVVINLLKNLPTVPVVLDPILVSSSGKTLLEKEVVNKLINELFPLVTLITPNLPELNKLLDLSTEEKYQGNQSETREILIKLQKKGWPNCLLKGGHSDEEQANDYLLLPKTGAIHTLSSARIQTQHNHGTGCTLSSAIATHLAARNDLLNATKLAKEYLFKTLKTAELGQPSYKIKLSDRHGGLNHFGDLINKQ</sequence>
<evidence type="ECO:0000313" key="5">
    <source>
        <dbReference type="Proteomes" id="UP001222275"/>
    </source>
</evidence>
<dbReference type="RefSeq" id="WP_275595064.1">
    <property type="nucleotide sequence ID" value="NZ_CP102381.1"/>
</dbReference>
<proteinExistence type="predicted"/>
<dbReference type="CDD" id="cd01169">
    <property type="entry name" value="HMPP_kinase"/>
    <property type="match status" value="1"/>
</dbReference>
<dbReference type="Pfam" id="PF08543">
    <property type="entry name" value="Phos_pyr_kin"/>
    <property type="match status" value="1"/>
</dbReference>
<dbReference type="InterPro" id="IPR029056">
    <property type="entry name" value="Ribokinase-like"/>
</dbReference>
<evidence type="ECO:0000256" key="1">
    <source>
        <dbReference type="ARBA" id="ARBA00004948"/>
    </source>
</evidence>
<keyword evidence="5" id="KW-1185">Reference proteome</keyword>
<dbReference type="Gene3D" id="3.40.1190.20">
    <property type="match status" value="1"/>
</dbReference>
<dbReference type="SUPFAM" id="SSF53613">
    <property type="entry name" value="Ribokinase-like"/>
    <property type="match status" value="1"/>
</dbReference>
<feature type="domain" description="Pyridoxamine kinase/Phosphomethylpyrimidine kinase" evidence="3">
    <location>
        <begin position="16"/>
        <end position="255"/>
    </location>
</feature>
<reference evidence="4 5" key="1">
    <citation type="submission" date="2022-06" db="EMBL/GenBank/DDBJ databases">
        <title>Thiomicrohabdus sp. nov, an obligately chemolithoautotrophic, sulfur-oxidizing bacterium isolated from beach of Guanyin Mountain. Amoy.</title>
        <authorList>
            <person name="Zhu H."/>
        </authorList>
    </citation>
    <scope>NUCLEOTIDE SEQUENCE [LARGE SCALE GENOMIC DNA]</scope>
    <source>
        <strain evidence="4 5">XGS-01</strain>
    </source>
</reference>
<dbReference type="NCBIfam" id="TIGR00097">
    <property type="entry name" value="HMP-P_kinase"/>
    <property type="match status" value="1"/>
</dbReference>
<comment type="pathway">
    <text evidence="1">Cofactor biosynthesis; thiamine diphosphate biosynthesis.</text>
</comment>
<evidence type="ECO:0000259" key="3">
    <source>
        <dbReference type="Pfam" id="PF08543"/>
    </source>
</evidence>
<dbReference type="GO" id="GO:0008902">
    <property type="term" value="F:hydroxymethylpyrimidine kinase activity"/>
    <property type="evidence" value="ECO:0007669"/>
    <property type="project" value="UniProtKB-EC"/>
</dbReference>
<accession>A0ABY8CFB8</accession>
<organism evidence="4 5">
    <name type="scientific">Thiomicrorhabdus lithotrophica</name>
    <dbReference type="NCBI Taxonomy" id="2949997"/>
    <lineage>
        <taxon>Bacteria</taxon>
        <taxon>Pseudomonadati</taxon>
        <taxon>Pseudomonadota</taxon>
        <taxon>Gammaproteobacteria</taxon>
        <taxon>Thiotrichales</taxon>
        <taxon>Piscirickettsiaceae</taxon>
        <taxon>Thiomicrorhabdus</taxon>
    </lineage>
</organism>
<evidence type="ECO:0000256" key="2">
    <source>
        <dbReference type="ARBA" id="ARBA00012135"/>
    </source>
</evidence>
<dbReference type="EC" id="2.7.1.49" evidence="2"/>
<gene>
    <name evidence="4" type="primary">thiD</name>
    <name evidence="4" type="ORF">NR989_00755</name>
</gene>
<dbReference type="PANTHER" id="PTHR20858">
    <property type="entry name" value="PHOSPHOMETHYLPYRIMIDINE KINASE"/>
    <property type="match status" value="1"/>
</dbReference>
<dbReference type="InterPro" id="IPR013749">
    <property type="entry name" value="PM/HMP-P_kinase-1"/>
</dbReference>
<name>A0ABY8CFB8_9GAMM</name>
<dbReference type="InterPro" id="IPR004399">
    <property type="entry name" value="HMP/HMP-P_kinase_dom"/>
</dbReference>
<protein>
    <recommendedName>
        <fullName evidence="2">hydroxymethylpyrimidine kinase</fullName>
        <ecNumber evidence="2">2.7.1.49</ecNumber>
    </recommendedName>
</protein>
<keyword evidence="4" id="KW-0808">Transferase</keyword>
<dbReference type="PANTHER" id="PTHR20858:SF17">
    <property type="entry name" value="HYDROXYMETHYLPYRIMIDINE_PHOSPHOMETHYLPYRIMIDINE KINASE THI20-RELATED"/>
    <property type="match status" value="1"/>
</dbReference>
<dbReference type="EMBL" id="CP102381">
    <property type="protein sequence ID" value="WEJ62808.1"/>
    <property type="molecule type" value="Genomic_DNA"/>
</dbReference>
<dbReference type="GO" id="GO:0008972">
    <property type="term" value="F:phosphomethylpyrimidine kinase activity"/>
    <property type="evidence" value="ECO:0007669"/>
    <property type="project" value="UniProtKB-EC"/>
</dbReference>
<dbReference type="Proteomes" id="UP001222275">
    <property type="component" value="Chromosome"/>
</dbReference>
<keyword evidence="4" id="KW-0418">Kinase</keyword>
<evidence type="ECO:0000313" key="4">
    <source>
        <dbReference type="EMBL" id="WEJ62808.1"/>
    </source>
</evidence>